<keyword evidence="1" id="KW-0472">Membrane</keyword>
<evidence type="ECO:0000256" key="1">
    <source>
        <dbReference type="SAM" id="Phobius"/>
    </source>
</evidence>
<dbReference type="VEuPathDB" id="FungiDB:M747DRAFT_119218"/>
<sequence>MSFVGIVSGSRSYLLLGVALVIYCLWHAIRQWSGRHVHGREPPLIPYWIPGAGHTFSFLRNIEKTIDNAM</sequence>
<keyword evidence="1" id="KW-1133">Transmembrane helix</keyword>
<evidence type="ECO:0000313" key="3">
    <source>
        <dbReference type="Proteomes" id="UP000253845"/>
    </source>
</evidence>
<reference evidence="2 3" key="1">
    <citation type="submission" date="2018-07" db="EMBL/GenBank/DDBJ databases">
        <title>Section-level genome sequencing of Aspergillus section Nigri to investigate inter- and intra-species variation.</title>
        <authorList>
            <consortium name="DOE Joint Genome Institute"/>
            <person name="Vesth T.C."/>
            <person name="Nybo J.L."/>
            <person name="Theobald S."/>
            <person name="Frisvad J.C."/>
            <person name="Larsen T.O."/>
            <person name="Nielsen K.F."/>
            <person name="Hoof J.B."/>
            <person name="Brandl J."/>
            <person name="Salamov A."/>
            <person name="Riley R."/>
            <person name="Gladden J.M."/>
            <person name="Phatale P."/>
            <person name="Nielsen M.T."/>
            <person name="Lyhne E.K."/>
            <person name="Kogle M.E."/>
            <person name="Strasser K."/>
            <person name="McDonnell E."/>
            <person name="Barry K."/>
            <person name="Clum A."/>
            <person name="Chen C."/>
            <person name="Nolan M."/>
            <person name="Sandor L."/>
            <person name="Kuo A."/>
            <person name="Lipzen A."/>
            <person name="Hainaut M."/>
            <person name="Drula E."/>
            <person name="Tsang A."/>
            <person name="Magnuson J.K."/>
            <person name="Henrissat B."/>
            <person name="Wiebenga A."/>
            <person name="Simmons B.A."/>
            <person name="Makela M.R."/>
            <person name="De vries R.P."/>
            <person name="Grigoriev I.V."/>
            <person name="Mortensen U.H."/>
            <person name="Baker S.E."/>
            <person name="Andersen M.R."/>
        </authorList>
    </citation>
    <scope>NUCLEOTIDE SEQUENCE [LARGE SCALE GENOMIC DNA]</scope>
    <source>
        <strain evidence="2 3">ATCC 13496</strain>
    </source>
</reference>
<proteinExistence type="predicted"/>
<organism evidence="2 3">
    <name type="scientific">Aspergillus niger ATCC 13496</name>
    <dbReference type="NCBI Taxonomy" id="1353008"/>
    <lineage>
        <taxon>Eukaryota</taxon>
        <taxon>Fungi</taxon>
        <taxon>Dikarya</taxon>
        <taxon>Ascomycota</taxon>
        <taxon>Pezizomycotina</taxon>
        <taxon>Eurotiomycetes</taxon>
        <taxon>Eurotiomycetidae</taxon>
        <taxon>Eurotiales</taxon>
        <taxon>Aspergillaceae</taxon>
        <taxon>Aspergillus</taxon>
        <taxon>Aspergillus subgen. Circumdati</taxon>
    </lineage>
</organism>
<dbReference type="Proteomes" id="UP000253845">
    <property type="component" value="Unassembled WGS sequence"/>
</dbReference>
<keyword evidence="1" id="KW-0812">Transmembrane</keyword>
<dbReference type="AlphaFoldDB" id="A0A370BLF7"/>
<dbReference type="EMBL" id="KZ851939">
    <property type="protein sequence ID" value="RDH16376.1"/>
    <property type="molecule type" value="Genomic_DNA"/>
</dbReference>
<name>A0A370BLF7_ASPNG</name>
<accession>A0A370BLF7</accession>
<evidence type="ECO:0000313" key="2">
    <source>
        <dbReference type="EMBL" id="RDH16376.1"/>
    </source>
</evidence>
<gene>
    <name evidence="2" type="ORF">M747DRAFT_119218</name>
</gene>
<protein>
    <submittedName>
        <fullName evidence="2">Uncharacterized protein</fullName>
    </submittedName>
</protein>
<feature type="transmembrane region" description="Helical" evidence="1">
    <location>
        <begin position="12"/>
        <end position="29"/>
    </location>
</feature>